<feature type="non-terminal residue" evidence="2">
    <location>
        <position position="98"/>
    </location>
</feature>
<proteinExistence type="predicted"/>
<protein>
    <submittedName>
        <fullName evidence="2">Uncharacterized protein</fullName>
    </submittedName>
</protein>
<reference evidence="2" key="1">
    <citation type="submission" date="2014-12" db="EMBL/GenBank/DDBJ databases">
        <title>Insight into the proteome of Arion vulgaris.</title>
        <authorList>
            <person name="Aradska J."/>
            <person name="Bulat T."/>
            <person name="Smidak R."/>
            <person name="Sarate P."/>
            <person name="Gangsoo J."/>
            <person name="Sialana F."/>
            <person name="Bilban M."/>
            <person name="Lubec G."/>
        </authorList>
    </citation>
    <scope>NUCLEOTIDE SEQUENCE</scope>
    <source>
        <tissue evidence="2">Skin</tissue>
    </source>
</reference>
<evidence type="ECO:0000256" key="1">
    <source>
        <dbReference type="SAM" id="Phobius"/>
    </source>
</evidence>
<keyword evidence="1" id="KW-0472">Membrane</keyword>
<feature type="transmembrane region" description="Helical" evidence="1">
    <location>
        <begin position="12"/>
        <end position="35"/>
    </location>
</feature>
<feature type="non-terminal residue" evidence="2">
    <location>
        <position position="1"/>
    </location>
</feature>
<name>A0A0B7AMS8_9EUPU</name>
<gene>
    <name evidence="2" type="primary">ORF125022</name>
</gene>
<sequence>IQYGHVIDKVKMSFIASFICVVQLLLCIHFICLALSVGNLRIISNELQRVLQSSCTVIWCSSRSSKKMCMGETEHLFVCPECCDIRSVTNLHMWLNHS</sequence>
<organism evidence="2">
    <name type="scientific">Arion vulgaris</name>
    <dbReference type="NCBI Taxonomy" id="1028688"/>
    <lineage>
        <taxon>Eukaryota</taxon>
        <taxon>Metazoa</taxon>
        <taxon>Spiralia</taxon>
        <taxon>Lophotrochozoa</taxon>
        <taxon>Mollusca</taxon>
        <taxon>Gastropoda</taxon>
        <taxon>Heterobranchia</taxon>
        <taxon>Euthyneura</taxon>
        <taxon>Panpulmonata</taxon>
        <taxon>Eupulmonata</taxon>
        <taxon>Stylommatophora</taxon>
        <taxon>Helicina</taxon>
        <taxon>Arionoidea</taxon>
        <taxon>Arionidae</taxon>
        <taxon>Arion</taxon>
    </lineage>
</organism>
<dbReference type="EMBL" id="HACG01034375">
    <property type="protein sequence ID" value="CEK81240.1"/>
    <property type="molecule type" value="Transcribed_RNA"/>
</dbReference>
<keyword evidence="1" id="KW-1133">Transmembrane helix</keyword>
<evidence type="ECO:0000313" key="2">
    <source>
        <dbReference type="EMBL" id="CEK81240.1"/>
    </source>
</evidence>
<keyword evidence="1" id="KW-0812">Transmembrane</keyword>
<accession>A0A0B7AMS8</accession>
<dbReference type="AlphaFoldDB" id="A0A0B7AMS8"/>